<reference evidence="19" key="2">
    <citation type="submission" date="2015-01" db="EMBL/GenBank/DDBJ databases">
        <title>Evolutionary Origins and Diversification of the Mycorrhizal Mutualists.</title>
        <authorList>
            <consortium name="DOE Joint Genome Institute"/>
            <consortium name="Mycorrhizal Genomics Consortium"/>
            <person name="Kohler A."/>
            <person name="Kuo A."/>
            <person name="Nagy L.G."/>
            <person name="Floudas D."/>
            <person name="Copeland A."/>
            <person name="Barry K.W."/>
            <person name="Cichocki N."/>
            <person name="Veneault-Fourrey C."/>
            <person name="LaButti K."/>
            <person name="Lindquist E.A."/>
            <person name="Lipzen A."/>
            <person name="Lundell T."/>
            <person name="Morin E."/>
            <person name="Murat C."/>
            <person name="Riley R."/>
            <person name="Ohm R."/>
            <person name="Sun H."/>
            <person name="Tunlid A."/>
            <person name="Henrissat B."/>
            <person name="Grigoriev I.V."/>
            <person name="Hibbett D.S."/>
            <person name="Martin F."/>
        </authorList>
    </citation>
    <scope>NUCLEOTIDE SEQUENCE [LARGE SCALE GENOMIC DNA]</scope>
    <source>
        <strain evidence="19">Zn</strain>
    </source>
</reference>
<evidence type="ECO:0000256" key="11">
    <source>
        <dbReference type="ARBA" id="ARBA00023008"/>
    </source>
</evidence>
<evidence type="ECO:0000256" key="8">
    <source>
        <dbReference type="ARBA" id="ARBA00022723"/>
    </source>
</evidence>
<dbReference type="InterPro" id="IPR011706">
    <property type="entry name" value="Cu-oxidase_C"/>
</dbReference>
<sequence length="561" mass="62187">MLFSALCVFTLCHRRVWAGLVSTAQMSTDCQNTPDSRNCWGPYNILSNYYEEASHHVPDTGVMREYWLEITNSTSAPDGVSRPVLVVNGSVPGPTIEADWGDTVVVHVHNAMQSNGSTIHFHGVRQNFTNPMDGVASITQCPIAPGESYTYKWRATQYGTSWYHSHWALQAWEGVFGGIVINGPATQNYDEDKGVIFLNDWTHQTVDELWYYAEEHGTFTMDNGLINGTNVYHSVGQRLNIEFISGTTYRLRLINAALDTHFKFSIDQHNLTVIAMDFVAIEPVMVPYISIGMGQRYDVLVTANQPLRNYWLRAIPQNTCSGNDNGSNIKAIVHYVGSPIADPTTQALPMPDDCDDEPMASLVPALSLSAGSSTFSTQRIASASLSLANTYFRWEIGPQPMQVAWADPSLLQIYNNATHWNTSDNVIELSMANEWVFLVIQNTNSVAHPIHLHGHDFYLLAQDIGTYSASSSLSINNPPRRDVAMLPGGGYMVIAFLTDNPGAWLLHCHIGLHSAMGFALQFIERQAEVHSLIDYNTLSGTCDSWTSYTATTDIEEDDSGI</sequence>
<dbReference type="STRING" id="913774.A0A0C3GDC9"/>
<dbReference type="Pfam" id="PF00394">
    <property type="entry name" value="Cu-oxidase"/>
    <property type="match status" value="1"/>
</dbReference>
<evidence type="ECO:0000256" key="1">
    <source>
        <dbReference type="ARBA" id="ARBA00000349"/>
    </source>
</evidence>
<dbReference type="InterPro" id="IPR001117">
    <property type="entry name" value="Cu-oxidase_2nd"/>
</dbReference>
<comment type="similarity">
    <text evidence="5">Belongs to the multicopper oxidase family.</text>
</comment>
<evidence type="ECO:0000256" key="2">
    <source>
        <dbReference type="ARBA" id="ARBA00001935"/>
    </source>
</evidence>
<keyword evidence="19" id="KW-1185">Reference proteome</keyword>
<dbReference type="Pfam" id="PF07731">
    <property type="entry name" value="Cu-oxidase_2"/>
    <property type="match status" value="1"/>
</dbReference>
<dbReference type="InParanoid" id="A0A0C3GDC9"/>
<dbReference type="InterPro" id="IPR045087">
    <property type="entry name" value="Cu-oxidase_fam"/>
</dbReference>
<feature type="domain" description="Plastocyanin-like" evidence="15">
    <location>
        <begin position="194"/>
        <end position="337"/>
    </location>
</feature>
<dbReference type="EMBL" id="KN832891">
    <property type="protein sequence ID" value="KIM94170.1"/>
    <property type="molecule type" value="Genomic_DNA"/>
</dbReference>
<proteinExistence type="inferred from homology"/>
<dbReference type="CDD" id="cd13854">
    <property type="entry name" value="CuRO_1_MaLCC_like"/>
    <property type="match status" value="1"/>
</dbReference>
<feature type="domain" description="Plastocyanin-like" evidence="16">
    <location>
        <begin position="409"/>
        <end position="526"/>
    </location>
</feature>
<keyword evidence="10" id="KW-0560">Oxidoreductase</keyword>
<dbReference type="HOGENOM" id="CLU_006504_3_2_1"/>
<dbReference type="EC" id="1.10.3.2" evidence="6"/>
<feature type="signal peptide" evidence="14">
    <location>
        <begin position="1"/>
        <end position="18"/>
    </location>
</feature>
<dbReference type="GO" id="GO:0052716">
    <property type="term" value="F:hydroquinone:oxygen oxidoreductase activity"/>
    <property type="evidence" value="ECO:0007669"/>
    <property type="project" value="UniProtKB-EC"/>
</dbReference>
<evidence type="ECO:0000256" key="7">
    <source>
        <dbReference type="ARBA" id="ARBA00022525"/>
    </source>
</evidence>
<dbReference type="CDD" id="cd13901">
    <property type="entry name" value="CuRO_3_MaLCC_like"/>
    <property type="match status" value="1"/>
</dbReference>
<keyword evidence="7" id="KW-0964">Secreted</keyword>
<keyword evidence="9" id="KW-0677">Repeat</keyword>
<keyword evidence="11" id="KW-0186">Copper</keyword>
<keyword evidence="12" id="KW-0325">Glycoprotein</keyword>
<dbReference type="InterPro" id="IPR008972">
    <property type="entry name" value="Cupredoxin"/>
</dbReference>
<dbReference type="GO" id="GO:0046274">
    <property type="term" value="P:lignin catabolic process"/>
    <property type="evidence" value="ECO:0007669"/>
    <property type="project" value="UniProtKB-KW"/>
</dbReference>
<comment type="catalytic activity">
    <reaction evidence="1">
        <text>4 hydroquinone + O2 = 4 benzosemiquinone + 2 H2O</text>
        <dbReference type="Rhea" id="RHEA:11276"/>
        <dbReference type="ChEBI" id="CHEBI:15377"/>
        <dbReference type="ChEBI" id="CHEBI:15379"/>
        <dbReference type="ChEBI" id="CHEBI:17594"/>
        <dbReference type="ChEBI" id="CHEBI:17977"/>
        <dbReference type="EC" id="1.10.3.2"/>
    </reaction>
</comment>
<keyword evidence="13" id="KW-0439">Lignin degradation</keyword>
<evidence type="ECO:0000256" key="10">
    <source>
        <dbReference type="ARBA" id="ARBA00023002"/>
    </source>
</evidence>
<dbReference type="PANTHER" id="PTHR11709:SF502">
    <property type="entry name" value="MULTICOPPER OXIDASE"/>
    <property type="match status" value="1"/>
</dbReference>
<dbReference type="Proteomes" id="UP000054321">
    <property type="component" value="Unassembled WGS sequence"/>
</dbReference>
<evidence type="ECO:0000259" key="17">
    <source>
        <dbReference type="Pfam" id="PF07732"/>
    </source>
</evidence>
<keyword evidence="8" id="KW-0479">Metal-binding</keyword>
<dbReference type="Pfam" id="PF07732">
    <property type="entry name" value="Cu-oxidase_3"/>
    <property type="match status" value="1"/>
</dbReference>
<comment type="subcellular location">
    <subcellularLocation>
        <location evidence="4">Secreted</location>
    </subcellularLocation>
</comment>
<evidence type="ECO:0000313" key="19">
    <source>
        <dbReference type="Proteomes" id="UP000054321"/>
    </source>
</evidence>
<evidence type="ECO:0000259" key="16">
    <source>
        <dbReference type="Pfam" id="PF07731"/>
    </source>
</evidence>
<accession>A0A0C3GDC9</accession>
<dbReference type="AlphaFoldDB" id="A0A0C3GDC9"/>
<evidence type="ECO:0000256" key="12">
    <source>
        <dbReference type="ARBA" id="ARBA00023180"/>
    </source>
</evidence>
<evidence type="ECO:0000256" key="13">
    <source>
        <dbReference type="ARBA" id="ARBA00023185"/>
    </source>
</evidence>
<name>A0A0C3GDC9_OIDMZ</name>
<reference evidence="18 19" key="1">
    <citation type="submission" date="2014-04" db="EMBL/GenBank/DDBJ databases">
        <authorList>
            <consortium name="DOE Joint Genome Institute"/>
            <person name="Kuo A."/>
            <person name="Martino E."/>
            <person name="Perotto S."/>
            <person name="Kohler A."/>
            <person name="Nagy L.G."/>
            <person name="Floudas D."/>
            <person name="Copeland A."/>
            <person name="Barry K.W."/>
            <person name="Cichocki N."/>
            <person name="Veneault-Fourrey C."/>
            <person name="LaButti K."/>
            <person name="Lindquist E.A."/>
            <person name="Lipzen A."/>
            <person name="Lundell T."/>
            <person name="Morin E."/>
            <person name="Murat C."/>
            <person name="Sun H."/>
            <person name="Tunlid A."/>
            <person name="Henrissat B."/>
            <person name="Grigoriev I.V."/>
            <person name="Hibbett D.S."/>
            <person name="Martin F."/>
            <person name="Nordberg H.P."/>
            <person name="Cantor M.N."/>
            <person name="Hua S.X."/>
        </authorList>
    </citation>
    <scope>NUCLEOTIDE SEQUENCE [LARGE SCALE GENOMIC DNA]</scope>
    <source>
        <strain evidence="18 19">Zn</strain>
    </source>
</reference>
<dbReference type="InterPro" id="IPR011707">
    <property type="entry name" value="Cu-oxidase-like_N"/>
</dbReference>
<keyword evidence="14" id="KW-0732">Signal</keyword>
<feature type="domain" description="Plastocyanin-like" evidence="17">
    <location>
        <begin position="70"/>
        <end position="184"/>
    </location>
</feature>
<evidence type="ECO:0000256" key="14">
    <source>
        <dbReference type="SAM" id="SignalP"/>
    </source>
</evidence>
<evidence type="ECO:0000256" key="5">
    <source>
        <dbReference type="ARBA" id="ARBA00010609"/>
    </source>
</evidence>
<comment type="function">
    <text evidence="3">Lignin degradation and detoxification of lignin-derived products.</text>
</comment>
<evidence type="ECO:0000259" key="15">
    <source>
        <dbReference type="Pfam" id="PF00394"/>
    </source>
</evidence>
<dbReference type="Gene3D" id="2.60.40.420">
    <property type="entry name" value="Cupredoxins - blue copper proteins"/>
    <property type="match status" value="3"/>
</dbReference>
<dbReference type="CDD" id="cd13880">
    <property type="entry name" value="CuRO_2_MaLCC_like"/>
    <property type="match status" value="1"/>
</dbReference>
<feature type="chain" id="PRO_5002164767" description="laccase" evidence="14">
    <location>
        <begin position="19"/>
        <end position="561"/>
    </location>
</feature>
<evidence type="ECO:0000256" key="6">
    <source>
        <dbReference type="ARBA" id="ARBA00012297"/>
    </source>
</evidence>
<evidence type="ECO:0000256" key="9">
    <source>
        <dbReference type="ARBA" id="ARBA00022737"/>
    </source>
</evidence>
<dbReference type="GO" id="GO:0005507">
    <property type="term" value="F:copper ion binding"/>
    <property type="evidence" value="ECO:0007669"/>
    <property type="project" value="InterPro"/>
</dbReference>
<evidence type="ECO:0000256" key="3">
    <source>
        <dbReference type="ARBA" id="ARBA00002075"/>
    </source>
</evidence>
<comment type="cofactor">
    <cofactor evidence="2">
        <name>Cu cation</name>
        <dbReference type="ChEBI" id="CHEBI:23378"/>
    </cofactor>
</comment>
<gene>
    <name evidence="18" type="ORF">OIDMADRAFT_45926</name>
</gene>
<dbReference type="FunFam" id="2.60.40.420:FF:000038">
    <property type="entry name" value="Extracellular dihydrogeodin oxidase/laccase"/>
    <property type="match status" value="1"/>
</dbReference>
<evidence type="ECO:0000256" key="4">
    <source>
        <dbReference type="ARBA" id="ARBA00004613"/>
    </source>
</evidence>
<dbReference type="FunFam" id="2.60.40.420:FF:000021">
    <property type="entry name" value="Extracellular dihydrogeodin oxidase/laccase"/>
    <property type="match status" value="1"/>
</dbReference>
<dbReference type="OrthoDB" id="2121828at2759"/>
<dbReference type="PANTHER" id="PTHR11709">
    <property type="entry name" value="MULTI-COPPER OXIDASE"/>
    <property type="match status" value="1"/>
</dbReference>
<protein>
    <recommendedName>
        <fullName evidence="6">laccase</fullName>
        <ecNumber evidence="6">1.10.3.2</ecNumber>
    </recommendedName>
</protein>
<dbReference type="GO" id="GO:0005576">
    <property type="term" value="C:extracellular region"/>
    <property type="evidence" value="ECO:0007669"/>
    <property type="project" value="UniProtKB-SubCell"/>
</dbReference>
<evidence type="ECO:0000313" key="18">
    <source>
        <dbReference type="EMBL" id="KIM94170.1"/>
    </source>
</evidence>
<organism evidence="18 19">
    <name type="scientific">Oidiodendron maius (strain Zn)</name>
    <dbReference type="NCBI Taxonomy" id="913774"/>
    <lineage>
        <taxon>Eukaryota</taxon>
        <taxon>Fungi</taxon>
        <taxon>Dikarya</taxon>
        <taxon>Ascomycota</taxon>
        <taxon>Pezizomycotina</taxon>
        <taxon>Leotiomycetes</taxon>
        <taxon>Leotiomycetes incertae sedis</taxon>
        <taxon>Myxotrichaceae</taxon>
        <taxon>Oidiodendron</taxon>
    </lineage>
</organism>
<dbReference type="SUPFAM" id="SSF49503">
    <property type="entry name" value="Cupredoxins"/>
    <property type="match status" value="3"/>
</dbReference>